<dbReference type="Proteomes" id="UP000289794">
    <property type="component" value="Chromosome"/>
</dbReference>
<sequence length="317" mass="35689">MDAICVQGVTKQYRNGVRALNDFSLSVKHGEIFSLLGQNGAGKSTLIRILTTYLKPDSGNITMLGKEIGRDAAAIRAKIACVAQQTSIDTHLSLTENMMFQGRLYKIPKEDAKRRMEHLINDFGLQPFRDYPVASYSGGVKRRLDVALNMMSAPQILFLDEPTVGMDIQSRMTMWDMMKKIRDDFGTTIFLTTHYLEEADNLSNTVCIMKDGKEIVQGTPQALRTYIRQDTLQIHLHSAAVAGKCLRLLQEQFPAAEAFTRNTSVVINTKEGGSDIKWITQWLLDRGIPFWGIEITQPALEDVFLRLTAEKKRGDKK</sequence>
<feature type="domain" description="ABC transporter" evidence="5">
    <location>
        <begin position="4"/>
        <end position="236"/>
    </location>
</feature>
<dbReference type="GO" id="GO:0016887">
    <property type="term" value="F:ATP hydrolysis activity"/>
    <property type="evidence" value="ECO:0007669"/>
    <property type="project" value="InterPro"/>
</dbReference>
<dbReference type="SMART" id="SM00382">
    <property type="entry name" value="AAA"/>
    <property type="match status" value="1"/>
</dbReference>
<reference evidence="6 7" key="1">
    <citation type="submission" date="2019-01" db="EMBL/GenBank/DDBJ databases">
        <title>PMF-metabolizing Aryl O-demethylase.</title>
        <authorList>
            <person name="Kim M."/>
        </authorList>
    </citation>
    <scope>NUCLEOTIDE SEQUENCE [LARGE SCALE GENOMIC DNA]</scope>
    <source>
        <strain evidence="6 7">PMF1</strain>
    </source>
</reference>
<dbReference type="InterPro" id="IPR003593">
    <property type="entry name" value="AAA+_ATPase"/>
</dbReference>
<dbReference type="Pfam" id="PF00005">
    <property type="entry name" value="ABC_tran"/>
    <property type="match status" value="1"/>
</dbReference>
<evidence type="ECO:0000256" key="3">
    <source>
        <dbReference type="ARBA" id="ARBA00022741"/>
    </source>
</evidence>
<dbReference type="KEGG" id="bpro:PMF13cell1_04050"/>
<dbReference type="PANTHER" id="PTHR42711">
    <property type="entry name" value="ABC TRANSPORTER ATP-BINDING PROTEIN"/>
    <property type="match status" value="1"/>
</dbReference>
<dbReference type="Gene3D" id="3.40.50.300">
    <property type="entry name" value="P-loop containing nucleotide triphosphate hydrolases"/>
    <property type="match status" value="1"/>
</dbReference>
<dbReference type="EMBL" id="CP035945">
    <property type="protein sequence ID" value="QBE98484.1"/>
    <property type="molecule type" value="Genomic_DNA"/>
</dbReference>
<organism evidence="6 7">
    <name type="scientific">Blautia producta</name>
    <dbReference type="NCBI Taxonomy" id="33035"/>
    <lineage>
        <taxon>Bacteria</taxon>
        <taxon>Bacillati</taxon>
        <taxon>Bacillota</taxon>
        <taxon>Clostridia</taxon>
        <taxon>Lachnospirales</taxon>
        <taxon>Lachnospiraceae</taxon>
        <taxon>Blautia</taxon>
    </lineage>
</organism>
<dbReference type="InterPro" id="IPR027417">
    <property type="entry name" value="P-loop_NTPase"/>
</dbReference>
<evidence type="ECO:0000259" key="5">
    <source>
        <dbReference type="PROSITE" id="PS50893"/>
    </source>
</evidence>
<dbReference type="AlphaFoldDB" id="A0A4P6M0B9"/>
<dbReference type="PROSITE" id="PS50893">
    <property type="entry name" value="ABC_TRANSPORTER_2"/>
    <property type="match status" value="1"/>
</dbReference>
<comment type="similarity">
    <text evidence="1">Belongs to the ABC transporter superfamily.</text>
</comment>
<gene>
    <name evidence="6" type="primary">drrA_5</name>
    <name evidence="6" type="ORF">PMF13cell1_04050</name>
</gene>
<keyword evidence="3" id="KW-0547">Nucleotide-binding</keyword>
<dbReference type="InterPro" id="IPR050763">
    <property type="entry name" value="ABC_transporter_ATP-binding"/>
</dbReference>
<evidence type="ECO:0000313" key="6">
    <source>
        <dbReference type="EMBL" id="QBE98484.1"/>
    </source>
</evidence>
<keyword evidence="6" id="KW-0378">Hydrolase</keyword>
<proteinExistence type="inferred from homology"/>
<dbReference type="GO" id="GO:0005524">
    <property type="term" value="F:ATP binding"/>
    <property type="evidence" value="ECO:0007669"/>
    <property type="project" value="UniProtKB-KW"/>
</dbReference>
<keyword evidence="4 6" id="KW-0067">ATP-binding</keyword>
<dbReference type="EC" id="3.6.3.-" evidence="6"/>
<dbReference type="InterPro" id="IPR003439">
    <property type="entry name" value="ABC_transporter-like_ATP-bd"/>
</dbReference>
<dbReference type="RefSeq" id="WP_029468878.1">
    <property type="nucleotide sequence ID" value="NZ_CP035945.1"/>
</dbReference>
<evidence type="ECO:0000256" key="4">
    <source>
        <dbReference type="ARBA" id="ARBA00022840"/>
    </source>
</evidence>
<evidence type="ECO:0000313" key="7">
    <source>
        <dbReference type="Proteomes" id="UP000289794"/>
    </source>
</evidence>
<name>A0A4P6M0B9_9FIRM</name>
<keyword evidence="2" id="KW-0813">Transport</keyword>
<dbReference type="PANTHER" id="PTHR42711:SF5">
    <property type="entry name" value="ABC TRANSPORTER ATP-BINDING PROTEIN NATA"/>
    <property type="match status" value="1"/>
</dbReference>
<protein>
    <submittedName>
        <fullName evidence="6">Daunorubicin/doxorubicin resistance ATP-binding protein DrrA</fullName>
        <ecNumber evidence="6">3.6.3.-</ecNumber>
    </submittedName>
</protein>
<evidence type="ECO:0000256" key="1">
    <source>
        <dbReference type="ARBA" id="ARBA00005417"/>
    </source>
</evidence>
<evidence type="ECO:0000256" key="2">
    <source>
        <dbReference type="ARBA" id="ARBA00022448"/>
    </source>
</evidence>
<accession>A0A4P6M0B9</accession>
<dbReference type="SUPFAM" id="SSF52540">
    <property type="entry name" value="P-loop containing nucleoside triphosphate hydrolases"/>
    <property type="match status" value="1"/>
</dbReference>